<organism evidence="1 2">
    <name type="scientific">Duncaniella dubosii</name>
    <dbReference type="NCBI Taxonomy" id="2518971"/>
    <lineage>
        <taxon>Bacteria</taxon>
        <taxon>Pseudomonadati</taxon>
        <taxon>Bacteroidota</taxon>
        <taxon>Bacteroidia</taxon>
        <taxon>Bacteroidales</taxon>
        <taxon>Muribaculaceae</taxon>
        <taxon>Duncaniella</taxon>
    </lineage>
</organism>
<evidence type="ECO:0000313" key="1">
    <source>
        <dbReference type="EMBL" id="QCD43537.1"/>
    </source>
</evidence>
<protein>
    <submittedName>
        <fullName evidence="1">Uncharacterized protein</fullName>
    </submittedName>
</protein>
<accession>A0A4P7W609</accession>
<gene>
    <name evidence="1" type="ORF">E7747_15515</name>
</gene>
<name>A0A4P7W609_9BACT</name>
<evidence type="ECO:0000313" key="2">
    <source>
        <dbReference type="Proteomes" id="UP000297149"/>
    </source>
</evidence>
<dbReference type="RefSeq" id="WP_136416898.1">
    <property type="nucleotide sequence ID" value="NZ_CP039396.1"/>
</dbReference>
<keyword evidence="2" id="KW-1185">Reference proteome</keyword>
<dbReference type="AlphaFoldDB" id="A0A4P7W609"/>
<sequence>MSFHLRHRFTKGIYGRAVHMGGSFYVLYEINICKKIIRQKRIVWLTDPKKLPGKISVRLIRTARPGLSVSGKIILASLRYFSRKPCITGVGRCNALVVHRAAKPGYSIIN</sequence>
<reference evidence="2" key="1">
    <citation type="submission" date="2019-02" db="EMBL/GenBank/DDBJ databases">
        <title>Isolation and identification of novel species under the genus Muribaculum.</title>
        <authorList>
            <person name="Miyake S."/>
            <person name="Ding Y."/>
            <person name="Low A."/>
            <person name="Soh M."/>
            <person name="Seedorf H."/>
        </authorList>
    </citation>
    <scope>NUCLEOTIDE SEQUENCE [LARGE SCALE GENOMIC DNA]</scope>
    <source>
        <strain evidence="2">H5</strain>
    </source>
</reference>
<dbReference type="EMBL" id="CP039396">
    <property type="protein sequence ID" value="QCD43537.1"/>
    <property type="molecule type" value="Genomic_DNA"/>
</dbReference>
<dbReference type="Proteomes" id="UP000297149">
    <property type="component" value="Chromosome"/>
</dbReference>
<dbReference type="KEGG" id="ddb:E7747_15515"/>
<proteinExistence type="predicted"/>